<dbReference type="Proteomes" id="UP000235672">
    <property type="component" value="Unassembled WGS sequence"/>
</dbReference>
<dbReference type="PROSITE" id="PS50097">
    <property type="entry name" value="BTB"/>
    <property type="match status" value="1"/>
</dbReference>
<proteinExistence type="predicted"/>
<evidence type="ECO:0000313" key="3">
    <source>
        <dbReference type="Proteomes" id="UP000235672"/>
    </source>
</evidence>
<gene>
    <name evidence="2" type="ORF">NA56DRAFT_705472</name>
</gene>
<sequence>MSLSKMTRLSSDVLGTEMVSLIVGPRAKKFFIHKKLLCDRCEYFSNAFNSGFKEANSGFMTFPDDAEEAFTTFITHKSAARNLYLGGCRPGLIDRLQDFQAKQRGEHQYFNATTTQLVFEEISSQNKLHLYFAANFAYFLAKWNCKATRDSFVDKLAIKPEFLRALFEFQYENGDVLYSPDFTIWERYSSRRRYFHTHGEGEDCYLK</sequence>
<dbReference type="AlphaFoldDB" id="A0A2J6Q0E3"/>
<dbReference type="InterPro" id="IPR000210">
    <property type="entry name" value="BTB/POZ_dom"/>
</dbReference>
<dbReference type="PANTHER" id="PTHR47843:SF7">
    <property type="entry name" value="BTB DOMAIN-CONTAINING PROTEIN"/>
    <property type="match status" value="1"/>
</dbReference>
<protein>
    <recommendedName>
        <fullName evidence="1">BTB domain-containing protein</fullName>
    </recommendedName>
</protein>
<name>A0A2J6Q0E3_9HELO</name>
<dbReference type="Gene3D" id="3.30.710.10">
    <property type="entry name" value="Potassium Channel Kv1.1, Chain A"/>
    <property type="match status" value="1"/>
</dbReference>
<dbReference type="SUPFAM" id="SSF54695">
    <property type="entry name" value="POZ domain"/>
    <property type="match status" value="1"/>
</dbReference>
<dbReference type="CDD" id="cd18186">
    <property type="entry name" value="BTB_POZ_ZBTB_KLHL-like"/>
    <property type="match status" value="1"/>
</dbReference>
<accession>A0A2J6Q0E3</accession>
<dbReference type="InterPro" id="IPR011333">
    <property type="entry name" value="SKP1/BTB/POZ_sf"/>
</dbReference>
<evidence type="ECO:0000259" key="1">
    <source>
        <dbReference type="PROSITE" id="PS50097"/>
    </source>
</evidence>
<evidence type="ECO:0000313" key="2">
    <source>
        <dbReference type="EMBL" id="PMD19760.1"/>
    </source>
</evidence>
<dbReference type="STRING" id="1745343.A0A2J6Q0E3"/>
<dbReference type="EMBL" id="KZ613488">
    <property type="protein sequence ID" value="PMD19760.1"/>
    <property type="molecule type" value="Genomic_DNA"/>
</dbReference>
<organism evidence="2 3">
    <name type="scientific">Hyaloscypha hepaticicola</name>
    <dbReference type="NCBI Taxonomy" id="2082293"/>
    <lineage>
        <taxon>Eukaryota</taxon>
        <taxon>Fungi</taxon>
        <taxon>Dikarya</taxon>
        <taxon>Ascomycota</taxon>
        <taxon>Pezizomycotina</taxon>
        <taxon>Leotiomycetes</taxon>
        <taxon>Helotiales</taxon>
        <taxon>Hyaloscyphaceae</taxon>
        <taxon>Hyaloscypha</taxon>
    </lineage>
</organism>
<dbReference type="OrthoDB" id="6359816at2759"/>
<dbReference type="PANTHER" id="PTHR47843">
    <property type="entry name" value="BTB DOMAIN-CONTAINING PROTEIN-RELATED"/>
    <property type="match status" value="1"/>
</dbReference>
<keyword evidence="3" id="KW-1185">Reference proteome</keyword>
<reference evidence="2 3" key="1">
    <citation type="submission" date="2016-05" db="EMBL/GenBank/DDBJ databases">
        <title>A degradative enzymes factory behind the ericoid mycorrhizal symbiosis.</title>
        <authorList>
            <consortium name="DOE Joint Genome Institute"/>
            <person name="Martino E."/>
            <person name="Morin E."/>
            <person name="Grelet G."/>
            <person name="Kuo A."/>
            <person name="Kohler A."/>
            <person name="Daghino S."/>
            <person name="Barry K."/>
            <person name="Choi C."/>
            <person name="Cichocki N."/>
            <person name="Clum A."/>
            <person name="Copeland A."/>
            <person name="Hainaut M."/>
            <person name="Haridas S."/>
            <person name="Labutti K."/>
            <person name="Lindquist E."/>
            <person name="Lipzen A."/>
            <person name="Khouja H.-R."/>
            <person name="Murat C."/>
            <person name="Ohm R."/>
            <person name="Olson A."/>
            <person name="Spatafora J."/>
            <person name="Veneault-Fourrey C."/>
            <person name="Henrissat B."/>
            <person name="Grigoriev I."/>
            <person name="Martin F."/>
            <person name="Perotto S."/>
        </authorList>
    </citation>
    <scope>NUCLEOTIDE SEQUENCE [LARGE SCALE GENOMIC DNA]</scope>
    <source>
        <strain evidence="2 3">UAMH 7357</strain>
    </source>
</reference>
<feature type="domain" description="BTB" evidence="1">
    <location>
        <begin position="17"/>
        <end position="74"/>
    </location>
</feature>